<evidence type="ECO:0000256" key="2">
    <source>
        <dbReference type="RuleBase" id="RU003875"/>
    </source>
</evidence>
<dbReference type="PIRSF" id="PIRSF005900">
    <property type="entry name" value="Dps"/>
    <property type="match status" value="1"/>
</dbReference>
<dbReference type="CDD" id="cd01043">
    <property type="entry name" value="DPS"/>
    <property type="match status" value="1"/>
</dbReference>
<dbReference type="PANTHER" id="PTHR42932:SF3">
    <property type="entry name" value="DNA PROTECTION DURING STARVATION PROTEIN"/>
    <property type="match status" value="1"/>
</dbReference>
<dbReference type="PRINTS" id="PR01346">
    <property type="entry name" value="HELNAPAPROT"/>
</dbReference>
<dbReference type="Pfam" id="PF00210">
    <property type="entry name" value="Ferritin"/>
    <property type="match status" value="1"/>
</dbReference>
<dbReference type="Proteomes" id="UP000261828">
    <property type="component" value="Unassembled WGS sequence"/>
</dbReference>
<dbReference type="GO" id="GO:0016722">
    <property type="term" value="F:oxidoreductase activity, acting on metal ions"/>
    <property type="evidence" value="ECO:0007669"/>
    <property type="project" value="InterPro"/>
</dbReference>
<name>A0A371JMZ8_9FLAO</name>
<dbReference type="EMBL" id="QTJX01000003">
    <property type="protein sequence ID" value="RDY58604.1"/>
    <property type="molecule type" value="Genomic_DNA"/>
</dbReference>
<dbReference type="PANTHER" id="PTHR42932">
    <property type="entry name" value="GENERAL STRESS PROTEIN 20U"/>
    <property type="match status" value="1"/>
</dbReference>
<keyword evidence="5" id="KW-1185">Reference proteome</keyword>
<proteinExistence type="inferred from homology"/>
<dbReference type="OrthoDB" id="9797023at2"/>
<comment type="similarity">
    <text evidence="1 2">Belongs to the Dps family.</text>
</comment>
<feature type="domain" description="Ferritin/DPS" evidence="3">
    <location>
        <begin position="18"/>
        <end position="156"/>
    </location>
</feature>
<accession>A0A371JMZ8</accession>
<dbReference type="InterPro" id="IPR008331">
    <property type="entry name" value="Ferritin_DPS_dom"/>
</dbReference>
<dbReference type="Gene3D" id="1.20.1260.10">
    <property type="match status" value="1"/>
</dbReference>
<dbReference type="SUPFAM" id="SSF47240">
    <property type="entry name" value="Ferritin-like"/>
    <property type="match status" value="1"/>
</dbReference>
<dbReference type="InterPro" id="IPR023188">
    <property type="entry name" value="DPS_DNA-bd_CS"/>
</dbReference>
<comment type="caution">
    <text evidence="4">The sequence shown here is derived from an EMBL/GenBank/DDBJ whole genome shotgun (WGS) entry which is preliminary data.</text>
</comment>
<evidence type="ECO:0000259" key="3">
    <source>
        <dbReference type="Pfam" id="PF00210"/>
    </source>
</evidence>
<dbReference type="AlphaFoldDB" id="A0A371JMZ8"/>
<gene>
    <name evidence="4" type="ORF">DX873_12985</name>
</gene>
<dbReference type="InterPro" id="IPR009078">
    <property type="entry name" value="Ferritin-like_SF"/>
</dbReference>
<dbReference type="NCBIfam" id="NF006975">
    <property type="entry name" value="PRK09448.1"/>
    <property type="match status" value="1"/>
</dbReference>
<evidence type="ECO:0000313" key="4">
    <source>
        <dbReference type="EMBL" id="RDY58604.1"/>
    </source>
</evidence>
<protein>
    <submittedName>
        <fullName evidence="4">DNA starvation/stationary phase protection protein Dps</fullName>
    </submittedName>
</protein>
<organism evidence="4 5">
    <name type="scientific">Flagellimonas nanhaiensis</name>
    <dbReference type="NCBI Taxonomy" id="2292706"/>
    <lineage>
        <taxon>Bacteria</taxon>
        <taxon>Pseudomonadati</taxon>
        <taxon>Bacteroidota</taxon>
        <taxon>Flavobacteriia</taxon>
        <taxon>Flavobacteriales</taxon>
        <taxon>Flavobacteriaceae</taxon>
        <taxon>Flagellimonas</taxon>
    </lineage>
</organism>
<dbReference type="GO" id="GO:0008199">
    <property type="term" value="F:ferric iron binding"/>
    <property type="evidence" value="ECO:0007669"/>
    <property type="project" value="InterPro"/>
</dbReference>
<dbReference type="PROSITE" id="PS00819">
    <property type="entry name" value="DPS_2"/>
    <property type="match status" value="1"/>
</dbReference>
<sequence>MIRYKSSIKVGNKEELISILNQQLADTFDLYSQLKQAHWNVKGMEFHSLHLLFDQLAEQTLSFVDMIAERTTALGGVARGTIRMASKLTRLEQSPDSFDNSEYTITKMVERYAQVCTSTRGCIDSCESHGDKATADLFTEISRGLDKSLWMLEAHLL</sequence>
<evidence type="ECO:0000256" key="1">
    <source>
        <dbReference type="ARBA" id="ARBA00009497"/>
    </source>
</evidence>
<reference evidence="4 5" key="1">
    <citation type="submission" date="2018-08" db="EMBL/GenBank/DDBJ databases">
        <title>Muricauda nanhaiensis sp. nov., isolated from seawater of the South China Sea.</title>
        <authorList>
            <person name="Dang Y."/>
        </authorList>
    </citation>
    <scope>NUCLEOTIDE SEQUENCE [LARGE SCALE GENOMIC DNA]</scope>
    <source>
        <strain evidence="4 5">SM1704</strain>
    </source>
</reference>
<dbReference type="PROSITE" id="PS00818">
    <property type="entry name" value="DPS_1"/>
    <property type="match status" value="1"/>
</dbReference>
<dbReference type="InterPro" id="IPR002177">
    <property type="entry name" value="DPS_DNA-bd"/>
</dbReference>
<evidence type="ECO:0000313" key="5">
    <source>
        <dbReference type="Proteomes" id="UP000261828"/>
    </source>
</evidence>
<dbReference type="InterPro" id="IPR012347">
    <property type="entry name" value="Ferritin-like"/>
</dbReference>